<proteinExistence type="predicted"/>
<organism evidence="1 2">
    <name type="scientific">Triticum urartu</name>
    <name type="common">Red wild einkorn</name>
    <name type="synonym">Crithodium urartu</name>
    <dbReference type="NCBI Taxonomy" id="4572"/>
    <lineage>
        <taxon>Eukaryota</taxon>
        <taxon>Viridiplantae</taxon>
        <taxon>Streptophyta</taxon>
        <taxon>Embryophyta</taxon>
        <taxon>Tracheophyta</taxon>
        <taxon>Spermatophyta</taxon>
        <taxon>Magnoliopsida</taxon>
        <taxon>Liliopsida</taxon>
        <taxon>Poales</taxon>
        <taxon>Poaceae</taxon>
        <taxon>BOP clade</taxon>
        <taxon>Pooideae</taxon>
        <taxon>Triticodae</taxon>
        <taxon>Triticeae</taxon>
        <taxon>Triticinae</taxon>
        <taxon>Triticum</taxon>
    </lineage>
</organism>
<accession>A0A8R7TCW1</accession>
<sequence length="206" mass="23066">MLPGEAEVDEMANPVLPSVPIRMSMGSFGQFYLNGGLANVPRPDENMGFVHLGKRKERDFDEGGEIIIYEGKRAPPIELNLLSSFGADNSSSSSVPCMHHGRSPFSIPGFTYEFVSPAVANKGWENMTQCSRDVLDSTWFDLAGPPHIVMSGSEFYAYFYQPGRLDDKGFEVVNMIMIEHDGRWHKSSDRSHFRHPLPPYFAVSFP</sequence>
<protein>
    <submittedName>
        <fullName evidence="1">Uncharacterized protein</fullName>
    </submittedName>
</protein>
<name>A0A8R7TCW1_TRIUA</name>
<evidence type="ECO:0000313" key="2">
    <source>
        <dbReference type="Proteomes" id="UP000015106"/>
    </source>
</evidence>
<reference evidence="1" key="3">
    <citation type="submission" date="2022-06" db="UniProtKB">
        <authorList>
            <consortium name="EnsemblPlants"/>
        </authorList>
    </citation>
    <scope>IDENTIFICATION</scope>
</reference>
<dbReference type="EnsemblPlants" id="TuG1812G0200000950.01.T01">
    <property type="protein sequence ID" value="TuG1812G0200000950.01.T01"/>
    <property type="gene ID" value="TuG1812G0200000950.01"/>
</dbReference>
<reference evidence="1" key="2">
    <citation type="submission" date="2018-03" db="EMBL/GenBank/DDBJ databases">
        <title>The Triticum urartu genome reveals the dynamic nature of wheat genome evolution.</title>
        <authorList>
            <person name="Ling H."/>
            <person name="Ma B."/>
            <person name="Shi X."/>
            <person name="Liu H."/>
            <person name="Dong L."/>
            <person name="Sun H."/>
            <person name="Cao Y."/>
            <person name="Gao Q."/>
            <person name="Zheng S."/>
            <person name="Li Y."/>
            <person name="Yu Y."/>
            <person name="Du H."/>
            <person name="Qi M."/>
            <person name="Li Y."/>
            <person name="Yu H."/>
            <person name="Cui Y."/>
            <person name="Wang N."/>
            <person name="Chen C."/>
            <person name="Wu H."/>
            <person name="Zhao Y."/>
            <person name="Zhang J."/>
            <person name="Li Y."/>
            <person name="Zhou W."/>
            <person name="Zhang B."/>
            <person name="Hu W."/>
            <person name="Eijk M."/>
            <person name="Tang J."/>
            <person name="Witsenboer H."/>
            <person name="Zhao S."/>
            <person name="Li Z."/>
            <person name="Zhang A."/>
            <person name="Wang D."/>
            <person name="Liang C."/>
        </authorList>
    </citation>
    <scope>NUCLEOTIDE SEQUENCE [LARGE SCALE GENOMIC DNA]</scope>
    <source>
        <strain evidence="1">cv. G1812</strain>
    </source>
</reference>
<keyword evidence="2" id="KW-1185">Reference proteome</keyword>
<dbReference type="Proteomes" id="UP000015106">
    <property type="component" value="Chromosome 2"/>
</dbReference>
<reference evidence="2" key="1">
    <citation type="journal article" date="2013" name="Nature">
        <title>Draft genome of the wheat A-genome progenitor Triticum urartu.</title>
        <authorList>
            <person name="Ling H.Q."/>
            <person name="Zhao S."/>
            <person name="Liu D."/>
            <person name="Wang J."/>
            <person name="Sun H."/>
            <person name="Zhang C."/>
            <person name="Fan H."/>
            <person name="Li D."/>
            <person name="Dong L."/>
            <person name="Tao Y."/>
            <person name="Gao C."/>
            <person name="Wu H."/>
            <person name="Li Y."/>
            <person name="Cui Y."/>
            <person name="Guo X."/>
            <person name="Zheng S."/>
            <person name="Wang B."/>
            <person name="Yu K."/>
            <person name="Liang Q."/>
            <person name="Yang W."/>
            <person name="Lou X."/>
            <person name="Chen J."/>
            <person name="Feng M."/>
            <person name="Jian J."/>
            <person name="Zhang X."/>
            <person name="Luo G."/>
            <person name="Jiang Y."/>
            <person name="Liu J."/>
            <person name="Wang Z."/>
            <person name="Sha Y."/>
            <person name="Zhang B."/>
            <person name="Wu H."/>
            <person name="Tang D."/>
            <person name="Shen Q."/>
            <person name="Xue P."/>
            <person name="Zou S."/>
            <person name="Wang X."/>
            <person name="Liu X."/>
            <person name="Wang F."/>
            <person name="Yang Y."/>
            <person name="An X."/>
            <person name="Dong Z."/>
            <person name="Zhang K."/>
            <person name="Zhang X."/>
            <person name="Luo M.C."/>
            <person name="Dvorak J."/>
            <person name="Tong Y."/>
            <person name="Wang J."/>
            <person name="Yang H."/>
            <person name="Li Z."/>
            <person name="Wang D."/>
            <person name="Zhang A."/>
            <person name="Wang J."/>
        </authorList>
    </citation>
    <scope>NUCLEOTIDE SEQUENCE</scope>
    <source>
        <strain evidence="2">cv. G1812</strain>
    </source>
</reference>
<dbReference type="Gramene" id="TuG1812G0200000950.01.T01">
    <property type="protein sequence ID" value="TuG1812G0200000950.01.T01"/>
    <property type="gene ID" value="TuG1812G0200000950.01"/>
</dbReference>
<dbReference type="AlphaFoldDB" id="A0A8R7TCW1"/>
<evidence type="ECO:0000313" key="1">
    <source>
        <dbReference type="EnsemblPlants" id="TuG1812G0200000950.01.T01"/>
    </source>
</evidence>